<dbReference type="PANTHER" id="PTHR43040:SF1">
    <property type="entry name" value="RIBONUCLEASE D"/>
    <property type="match status" value="1"/>
</dbReference>
<dbReference type="InterPro" id="IPR036397">
    <property type="entry name" value="RNaseH_sf"/>
</dbReference>
<dbReference type="PANTHER" id="PTHR43040">
    <property type="entry name" value="RIBONUCLEASE D"/>
    <property type="match status" value="1"/>
</dbReference>
<sequence length="317" mass="34648">MSGGFAVLLDDVEDLAQDLARFALADAPASCSDRDASGSDDDDDDGRLRQRGADIVRVASSTVAPPERPLTSTPPRVILLDDPVSCADAMRELIARGEPCAVDFEGVALSRTGAISLAQVAPPNGPVYLVDVACMGAAAFNEGRLGELLGAKHPLKLVFDCRGDADALHHQFGVRMRGVFDVQVAFCLKKDEDHGGKRGAYLMGLRKALKECPGLDDETRDELERVKSAGAALFAPELGGSYDAWTERPMHPDLIRYAAADVTYLHHMHRTWRAFVGEKKMAAVTERRMRERIESPEGLEQGTEQARRRGSRREKFF</sequence>
<evidence type="ECO:0000313" key="3">
    <source>
        <dbReference type="EMBL" id="CAD8593559.1"/>
    </source>
</evidence>
<dbReference type="Gene3D" id="3.30.420.10">
    <property type="entry name" value="Ribonuclease H-like superfamily/Ribonuclease H"/>
    <property type="match status" value="1"/>
</dbReference>
<proteinExistence type="predicted"/>
<accession>A0A7S0KVK2</accession>
<protein>
    <recommendedName>
        <fullName evidence="2">3'-5' exonuclease domain-containing protein</fullName>
    </recommendedName>
</protein>
<feature type="compositionally biased region" description="Basic residues" evidence="1">
    <location>
        <begin position="308"/>
        <end position="317"/>
    </location>
</feature>
<feature type="region of interest" description="Disordered" evidence="1">
    <location>
        <begin position="288"/>
        <end position="317"/>
    </location>
</feature>
<dbReference type="GO" id="GO:0003676">
    <property type="term" value="F:nucleic acid binding"/>
    <property type="evidence" value="ECO:0007669"/>
    <property type="project" value="InterPro"/>
</dbReference>
<dbReference type="EMBL" id="HBEV01014069">
    <property type="protein sequence ID" value="CAD8593559.1"/>
    <property type="molecule type" value="Transcribed_RNA"/>
</dbReference>
<feature type="domain" description="3'-5' exonuclease" evidence="2">
    <location>
        <begin position="86"/>
        <end position="269"/>
    </location>
</feature>
<dbReference type="AlphaFoldDB" id="A0A7S0KVK2"/>
<organism evidence="3">
    <name type="scientific">Micromonas pusilla</name>
    <name type="common">Picoplanktonic green alga</name>
    <name type="synonym">Chromulina pusilla</name>
    <dbReference type="NCBI Taxonomy" id="38833"/>
    <lineage>
        <taxon>Eukaryota</taxon>
        <taxon>Viridiplantae</taxon>
        <taxon>Chlorophyta</taxon>
        <taxon>Mamiellophyceae</taxon>
        <taxon>Mamiellales</taxon>
        <taxon>Mamiellaceae</taxon>
        <taxon>Micromonas</taxon>
    </lineage>
</organism>
<dbReference type="GO" id="GO:0006139">
    <property type="term" value="P:nucleobase-containing compound metabolic process"/>
    <property type="evidence" value="ECO:0007669"/>
    <property type="project" value="InterPro"/>
</dbReference>
<evidence type="ECO:0000259" key="2">
    <source>
        <dbReference type="Pfam" id="PF01612"/>
    </source>
</evidence>
<dbReference type="GO" id="GO:0008408">
    <property type="term" value="F:3'-5' exonuclease activity"/>
    <property type="evidence" value="ECO:0007669"/>
    <property type="project" value="InterPro"/>
</dbReference>
<dbReference type="Pfam" id="PF01612">
    <property type="entry name" value="DNA_pol_A_exo1"/>
    <property type="match status" value="1"/>
</dbReference>
<dbReference type="SUPFAM" id="SSF53098">
    <property type="entry name" value="Ribonuclease H-like"/>
    <property type="match status" value="1"/>
</dbReference>
<gene>
    <name evidence="3" type="ORF">MSP1404_LOCUS10963</name>
</gene>
<evidence type="ECO:0000256" key="1">
    <source>
        <dbReference type="SAM" id="MobiDB-lite"/>
    </source>
</evidence>
<dbReference type="InterPro" id="IPR002562">
    <property type="entry name" value="3'-5'_exonuclease_dom"/>
</dbReference>
<reference evidence="3" key="1">
    <citation type="submission" date="2021-01" db="EMBL/GenBank/DDBJ databases">
        <authorList>
            <person name="Corre E."/>
            <person name="Pelletier E."/>
            <person name="Niang G."/>
            <person name="Scheremetjew M."/>
            <person name="Finn R."/>
            <person name="Kale V."/>
            <person name="Holt S."/>
            <person name="Cochrane G."/>
            <person name="Meng A."/>
            <person name="Brown T."/>
            <person name="Cohen L."/>
        </authorList>
    </citation>
    <scope>NUCLEOTIDE SEQUENCE</scope>
    <source>
        <strain evidence="3">CCMP494</strain>
    </source>
</reference>
<name>A0A7S0KVK2_MICPS</name>
<feature type="region of interest" description="Disordered" evidence="1">
    <location>
        <begin position="28"/>
        <end position="48"/>
    </location>
</feature>
<dbReference type="InterPro" id="IPR012337">
    <property type="entry name" value="RNaseH-like_sf"/>
</dbReference>